<name>A0A7T7CL80_9CAUD</name>
<dbReference type="Proteomes" id="UP000595268">
    <property type="component" value="Segment"/>
</dbReference>
<reference evidence="1 2" key="1">
    <citation type="submission" date="2020-12" db="EMBL/GenBank/DDBJ databases">
        <authorList>
            <person name="Rakov C."/>
            <person name="Alkalay-Oren S."/>
            <person name="Coppenhagen-Glazer S."/>
            <person name="Hazan R."/>
        </authorList>
    </citation>
    <scope>NUCLEOTIDE SEQUENCE [LARGE SCALE GENOMIC DNA]</scope>
</reference>
<protein>
    <submittedName>
        <fullName evidence="1">Uncharacterized protein</fullName>
    </submittedName>
</protein>
<sequence>MLNLKVLSYLKSKQPLGIFLLVVIILGGVITDNHQLNIFIHQLKAVLSAVLLDVGQSLIRASSAL</sequence>
<evidence type="ECO:0000313" key="1">
    <source>
        <dbReference type="EMBL" id="QQK88314.1"/>
    </source>
</evidence>
<organism evidence="1 2">
    <name type="scientific">Providencia phage PSTRCR_120</name>
    <dbReference type="NCBI Taxonomy" id="2800826"/>
    <lineage>
        <taxon>Viruses</taxon>
        <taxon>Duplodnaviria</taxon>
        <taxon>Heunggongvirae</taxon>
        <taxon>Uroviricota</taxon>
        <taxon>Caudoviricetes</taxon>
        <taxon>Autographivirales</taxon>
        <taxon>Autotranscriptaviridae</taxon>
        <taxon>Studiervirinae</taxon>
        <taxon>Solymavirus</taxon>
        <taxon>Solymavirus PSTRCR120</taxon>
    </lineage>
</organism>
<proteinExistence type="predicted"/>
<keyword evidence="2" id="KW-1185">Reference proteome</keyword>
<accession>A0A7T7CL80</accession>
<evidence type="ECO:0000313" key="2">
    <source>
        <dbReference type="Proteomes" id="UP000595268"/>
    </source>
</evidence>
<dbReference type="EMBL" id="MW358928">
    <property type="protein sequence ID" value="QQK88314.1"/>
    <property type="molecule type" value="Genomic_DNA"/>
</dbReference>